<dbReference type="PROSITE" id="PS51257">
    <property type="entry name" value="PROKAR_LIPOPROTEIN"/>
    <property type="match status" value="1"/>
</dbReference>
<evidence type="ECO:0000313" key="2">
    <source>
        <dbReference type="EMBL" id="SNR36941.1"/>
    </source>
</evidence>
<name>A0A238VRZ0_9ACTN</name>
<dbReference type="AlphaFoldDB" id="A0A238VRZ0"/>
<proteinExistence type="predicted"/>
<sequence>MLGFGRRRAVSTEGMDLKRPLLVLALAGSLVACGGDNTNFQRGETNCDAAGEEASNPQDASCQETGTPDGDDEGDD</sequence>
<accession>A0A238VRZ0</accession>
<dbReference type="EMBL" id="FZNO01000004">
    <property type="protein sequence ID" value="SNR36941.1"/>
    <property type="molecule type" value="Genomic_DNA"/>
</dbReference>
<reference evidence="2 3" key="1">
    <citation type="submission" date="2017-06" db="EMBL/GenBank/DDBJ databases">
        <authorList>
            <person name="Kim H.J."/>
            <person name="Triplett B.A."/>
        </authorList>
    </citation>
    <scope>NUCLEOTIDE SEQUENCE [LARGE SCALE GENOMIC DNA]</scope>
    <source>
        <strain evidence="2 3">DSM 44272</strain>
    </source>
</reference>
<evidence type="ECO:0008006" key="4">
    <source>
        <dbReference type="Google" id="ProtNLM"/>
    </source>
</evidence>
<dbReference type="Proteomes" id="UP000198403">
    <property type="component" value="Unassembled WGS sequence"/>
</dbReference>
<evidence type="ECO:0000256" key="1">
    <source>
        <dbReference type="SAM" id="MobiDB-lite"/>
    </source>
</evidence>
<gene>
    <name evidence="2" type="ORF">SAMN06272737_104191</name>
</gene>
<feature type="region of interest" description="Disordered" evidence="1">
    <location>
        <begin position="44"/>
        <end position="76"/>
    </location>
</feature>
<keyword evidence="3" id="KW-1185">Reference proteome</keyword>
<evidence type="ECO:0000313" key="3">
    <source>
        <dbReference type="Proteomes" id="UP000198403"/>
    </source>
</evidence>
<organism evidence="2 3">
    <name type="scientific">Blastococcus mobilis</name>
    <dbReference type="NCBI Taxonomy" id="1938746"/>
    <lineage>
        <taxon>Bacteria</taxon>
        <taxon>Bacillati</taxon>
        <taxon>Actinomycetota</taxon>
        <taxon>Actinomycetes</taxon>
        <taxon>Geodermatophilales</taxon>
        <taxon>Geodermatophilaceae</taxon>
        <taxon>Blastococcus</taxon>
    </lineage>
</organism>
<protein>
    <recommendedName>
        <fullName evidence="4">Lipoprotein</fullName>
    </recommendedName>
</protein>